<gene>
    <name evidence="5" type="ORF">EXIGLDRAFT_755852</name>
</gene>
<evidence type="ECO:0000313" key="6">
    <source>
        <dbReference type="Proteomes" id="UP000077266"/>
    </source>
</evidence>
<evidence type="ECO:0000313" key="5">
    <source>
        <dbReference type="EMBL" id="KZV81069.1"/>
    </source>
</evidence>
<reference evidence="5 6" key="1">
    <citation type="journal article" date="2016" name="Mol. Biol. Evol.">
        <title>Comparative Genomics of Early-Diverging Mushroom-Forming Fungi Provides Insights into the Origins of Lignocellulose Decay Capabilities.</title>
        <authorList>
            <person name="Nagy L.G."/>
            <person name="Riley R."/>
            <person name="Tritt A."/>
            <person name="Adam C."/>
            <person name="Daum C."/>
            <person name="Floudas D."/>
            <person name="Sun H."/>
            <person name="Yadav J.S."/>
            <person name="Pangilinan J."/>
            <person name="Larsson K.H."/>
            <person name="Matsuura K."/>
            <person name="Barry K."/>
            <person name="Labutti K."/>
            <person name="Kuo R."/>
            <person name="Ohm R.A."/>
            <person name="Bhattacharya S.S."/>
            <person name="Shirouzu T."/>
            <person name="Yoshinaga Y."/>
            <person name="Martin F.M."/>
            <person name="Grigoriev I.V."/>
            <person name="Hibbett D.S."/>
        </authorList>
    </citation>
    <scope>NUCLEOTIDE SEQUENCE [LARGE SCALE GENOMIC DNA]</scope>
    <source>
        <strain evidence="5 6">HHB12029</strain>
    </source>
</reference>
<dbReference type="AlphaFoldDB" id="A0A165ZB15"/>
<evidence type="ECO:0000259" key="4">
    <source>
        <dbReference type="Pfam" id="PF18142"/>
    </source>
</evidence>
<feature type="region of interest" description="Disordered" evidence="2">
    <location>
        <begin position="88"/>
        <end position="147"/>
    </location>
</feature>
<protein>
    <recommendedName>
        <fullName evidence="4">SMODS and SLOG-associating 2TM effector domain-containing protein</fullName>
    </recommendedName>
</protein>
<proteinExistence type="predicted"/>
<feature type="transmembrane region" description="Helical" evidence="3">
    <location>
        <begin position="365"/>
        <end position="384"/>
    </location>
</feature>
<feature type="compositionally biased region" description="Low complexity" evidence="2">
    <location>
        <begin position="88"/>
        <end position="106"/>
    </location>
</feature>
<dbReference type="InParanoid" id="A0A165ZB15"/>
<keyword evidence="3" id="KW-0472">Membrane</keyword>
<evidence type="ECO:0000256" key="1">
    <source>
        <dbReference type="SAM" id="Coils"/>
    </source>
</evidence>
<feature type="region of interest" description="Disordered" evidence="2">
    <location>
        <begin position="161"/>
        <end position="225"/>
    </location>
</feature>
<organism evidence="5 6">
    <name type="scientific">Exidia glandulosa HHB12029</name>
    <dbReference type="NCBI Taxonomy" id="1314781"/>
    <lineage>
        <taxon>Eukaryota</taxon>
        <taxon>Fungi</taxon>
        <taxon>Dikarya</taxon>
        <taxon>Basidiomycota</taxon>
        <taxon>Agaricomycotina</taxon>
        <taxon>Agaricomycetes</taxon>
        <taxon>Auriculariales</taxon>
        <taxon>Exidiaceae</taxon>
        <taxon>Exidia</taxon>
    </lineage>
</organism>
<evidence type="ECO:0000256" key="3">
    <source>
        <dbReference type="SAM" id="Phobius"/>
    </source>
</evidence>
<feature type="compositionally biased region" description="Polar residues" evidence="2">
    <location>
        <begin position="127"/>
        <end position="147"/>
    </location>
</feature>
<dbReference type="InterPro" id="IPR041622">
    <property type="entry name" value="SLATT_fungi"/>
</dbReference>
<feature type="region of interest" description="Disordered" evidence="2">
    <location>
        <begin position="38"/>
        <end position="65"/>
    </location>
</feature>
<sequence length="458" mass="48548">MSGAADKLERTDRTVRELFPQVVNALESRLLAAVEGNSNSNAHASSSTPTHPTSPTAAAHQPTSSTHALLPAVVNALDSRLLASLSGTGAPNHAATTPTTSATDPPSFQLPPSAPQRSGPSPDRQLSESPAQSMDSHSPRTGTSTLQAPAPTIVTIPEHAALSSQQHPPRPPSSHEGHPPPPTPAKERSSMHMMSPSEKDVTDARMMPYPHPPPQPMSMYSGLPSPNPGHAYYSGLPSPQPGANGNGNGNSYMTAGTGSWNNGNGNGNAPPMRQTSVNYASRPPTSRRASQVDWIVPTATASTLRERDTVTRRLGFTIEVAKKRQASMEAKAKLMGRSLNAAIGLQIVVGALITGLAAVTTGRQTSIMTSVLGALSTIIGSYLARMRGTAEPDLSKSRAKGWERFLRSCEVNADGYQAYLVDHGEEPARDHIDRINEYRQEFEELEGSANAEQKGNHV</sequence>
<name>A0A165ZB15_EXIGL</name>
<keyword evidence="1" id="KW-0175">Coiled coil</keyword>
<dbReference type="STRING" id="1314781.A0A165ZB15"/>
<keyword evidence="3" id="KW-1133">Transmembrane helix</keyword>
<keyword evidence="3" id="KW-0812">Transmembrane</keyword>
<dbReference type="OrthoDB" id="3245801at2759"/>
<dbReference type="EMBL" id="KV426422">
    <property type="protein sequence ID" value="KZV81069.1"/>
    <property type="molecule type" value="Genomic_DNA"/>
</dbReference>
<feature type="transmembrane region" description="Helical" evidence="3">
    <location>
        <begin position="338"/>
        <end position="359"/>
    </location>
</feature>
<dbReference type="NCBIfam" id="NF033635">
    <property type="entry name" value="SLATT_fungal"/>
    <property type="match status" value="1"/>
</dbReference>
<feature type="non-terminal residue" evidence="5">
    <location>
        <position position="1"/>
    </location>
</feature>
<feature type="domain" description="SMODS and SLOG-associating 2TM effector" evidence="4">
    <location>
        <begin position="322"/>
        <end position="447"/>
    </location>
</feature>
<dbReference type="Pfam" id="PF18142">
    <property type="entry name" value="SLATT_fungal"/>
    <property type="match status" value="1"/>
</dbReference>
<keyword evidence="6" id="KW-1185">Reference proteome</keyword>
<evidence type="ECO:0000256" key="2">
    <source>
        <dbReference type="SAM" id="MobiDB-lite"/>
    </source>
</evidence>
<accession>A0A165ZB15</accession>
<feature type="coiled-coil region" evidence="1">
    <location>
        <begin position="428"/>
        <end position="455"/>
    </location>
</feature>
<dbReference type="Proteomes" id="UP000077266">
    <property type="component" value="Unassembled WGS sequence"/>
</dbReference>